<evidence type="ECO:0000256" key="1">
    <source>
        <dbReference type="SAM" id="MobiDB-lite"/>
    </source>
</evidence>
<reference evidence="2 3" key="1">
    <citation type="submission" date="2017-12" db="EMBL/GenBank/DDBJ databases">
        <title>Genome sequence of the active heterotrophic nitrifier-denitrifier, Cupriavidus pauculus UM1.</title>
        <authorList>
            <person name="Putonti C."/>
            <person name="Castignetti D."/>
        </authorList>
    </citation>
    <scope>NUCLEOTIDE SEQUENCE [LARGE SCALE GENOMIC DNA]</scope>
    <source>
        <strain evidence="2 3">UM1</strain>
    </source>
</reference>
<evidence type="ECO:0000313" key="3">
    <source>
        <dbReference type="Proteomes" id="UP000234341"/>
    </source>
</evidence>
<comment type="caution">
    <text evidence="2">The sequence shown here is derived from an EMBL/GenBank/DDBJ whole genome shotgun (WGS) entry which is preliminary data.</text>
</comment>
<dbReference type="AlphaFoldDB" id="A0A2N5C9N9"/>
<organism evidence="2 3">
    <name type="scientific">Cupriavidus pauculus</name>
    <dbReference type="NCBI Taxonomy" id="82633"/>
    <lineage>
        <taxon>Bacteria</taxon>
        <taxon>Pseudomonadati</taxon>
        <taxon>Pseudomonadota</taxon>
        <taxon>Betaproteobacteria</taxon>
        <taxon>Burkholderiales</taxon>
        <taxon>Burkholderiaceae</taxon>
        <taxon>Cupriavidus</taxon>
    </lineage>
</organism>
<dbReference type="RefSeq" id="WP_101683043.1">
    <property type="nucleotide sequence ID" value="NZ_PJRP01000009.1"/>
</dbReference>
<dbReference type="EMBL" id="PJRP01000009">
    <property type="protein sequence ID" value="PLP98894.1"/>
    <property type="molecule type" value="Genomic_DNA"/>
</dbReference>
<protein>
    <submittedName>
        <fullName evidence="2">Uncharacterized protein</fullName>
    </submittedName>
</protein>
<gene>
    <name evidence="2" type="ORF">CYJ10_19085</name>
</gene>
<accession>A0A2N5C9N9</accession>
<dbReference type="Proteomes" id="UP000234341">
    <property type="component" value="Unassembled WGS sequence"/>
</dbReference>
<feature type="region of interest" description="Disordered" evidence="1">
    <location>
        <begin position="140"/>
        <end position="173"/>
    </location>
</feature>
<name>A0A2N5C9N9_9BURK</name>
<sequence>MSTITRIPASEFGDPEFAKLNLDYFHEYVTYRVHGYAPQVAFIRVFGNEQAMHNGHLKIHEIEHNPWVRATLAKRLHEAKNRDLWNDKIATLELLSVLRDPAAKHPSRVTAIKELNVLHGITITDEKGNTRRGMSLDEFYKAHGTPPAGVPATNPSPTHDPVDGANEPRPTTH</sequence>
<dbReference type="OrthoDB" id="9129980at2"/>
<proteinExistence type="predicted"/>
<evidence type="ECO:0000313" key="2">
    <source>
        <dbReference type="EMBL" id="PLP98894.1"/>
    </source>
</evidence>